<dbReference type="RefSeq" id="WP_092908419.1">
    <property type="nucleotide sequence ID" value="NZ_FOUZ01000008.1"/>
</dbReference>
<dbReference type="InterPro" id="IPR029062">
    <property type="entry name" value="Class_I_gatase-like"/>
</dbReference>
<dbReference type="InterPro" id="IPR036921">
    <property type="entry name" value="PurM-like_N_sf"/>
</dbReference>
<dbReference type="FunFam" id="3.30.1330.10:FF:000013">
    <property type="entry name" value="Phosphoribosylformylglycinamidine synthase"/>
    <property type="match status" value="1"/>
</dbReference>
<dbReference type="GO" id="GO:0004642">
    <property type="term" value="F:phosphoribosylformylglycinamidine synthase activity"/>
    <property type="evidence" value="ECO:0007669"/>
    <property type="project" value="TreeGrafter"/>
</dbReference>
<dbReference type="OrthoDB" id="9804441at2"/>
<dbReference type="Gene3D" id="3.30.1330.10">
    <property type="entry name" value="PurM-like, N-terminal domain"/>
    <property type="match status" value="2"/>
</dbReference>
<dbReference type="CDD" id="cd02203">
    <property type="entry name" value="PurL_repeat1"/>
    <property type="match status" value="1"/>
</dbReference>
<dbReference type="CDD" id="cd02204">
    <property type="entry name" value="PurL_repeat2"/>
    <property type="match status" value="1"/>
</dbReference>
<dbReference type="Gene3D" id="1.10.8.750">
    <property type="entry name" value="Phosphoribosylformylglycinamidine synthase, linker domain"/>
    <property type="match status" value="1"/>
</dbReference>
<protein>
    <submittedName>
        <fullName evidence="9">Phosphoribosylformylglycinamidine synthase</fullName>
    </submittedName>
</protein>
<dbReference type="PANTHER" id="PTHR10099">
    <property type="entry name" value="PHOSPHORIBOSYLFORMYLGLYCINAMIDINE SYNTHASE"/>
    <property type="match status" value="1"/>
</dbReference>
<dbReference type="NCBIfam" id="TIGR01857">
    <property type="entry name" value="FGAM-synthase"/>
    <property type="match status" value="1"/>
</dbReference>
<dbReference type="InterPro" id="IPR041609">
    <property type="entry name" value="PurL_linker"/>
</dbReference>
<feature type="domain" description="PurM-like C-terminal" evidence="7">
    <location>
        <begin position="435"/>
        <end position="587"/>
    </location>
</feature>
<sequence>MNQRLFIQKKSNFDIISQKTTIELKNLVPTIVCKVFVIYDLFNIDENQLQEVQNKVFVDPVTDNVYKHLSDTLNYSFPDTKNYFATEFLPGQYNQRDDSSEQCLVLMNVENVTVKSGLLYVFNNDLTEQDLQKVKDYLINPIESRVKDLSKMEIPANPEATEVPTIENFISTDQKGLEEIYKTYGLSLEMDDLVFIQDYFKSIQRNPTETELKVLDTYWSDHCRHTTFETEITDIKFNSKFNTTLQKTFDYYQQIRQELGITKPIRLMDLATIMGKYLSRTGVVTNIDVSEEINACSIVVPIDVDGIEEEWLLQFKNETHNHPTEVEPFGGASTCVGGAIRDPLSGRSYVFQAMRITGAANPLEKIEDTLPGKLAQRKISKEAANGYSSYGNQIGLATTFVKEIYDEGYKAKRMEVGFVAGAVKKEYVRREEPVAGDRIILLGGATGRDGVGGASGSSKTHDGLKLDDLSAEVQKGNAIVERKIQRLFRNPEVLALIKKCNDFGAGGVSVAIGEIARGINVDLDKVPLKYAGLNGTELAISESQERMAVAVEAKDVDTFIALAKEENLEATCVAEVTEDDTMTLVWKGTKIVELDRKFLDTNGVRKQSKIEVTDEEYKNPFENKSFDKNEFIAMMQELNHASQKGMVEMFDNNVGRSTILNAFGGKTMDTPEDVSVQKFPTDGFTNAVSIAAYGFSPQISRWSNYHGGYFAVIDSMTKIVAAGGNYADIRLTFQEYFEKLRDEATRWGKPFSALLGTIEAQRQFGIPAIGGKDSMSGSYQDIDVPPTLISFAVAPSQANKIVQGTLAEKNSKLSVFVPTQNEDYLLDETNVKAIFDFITSLNQENVKSMMTVKFGGIAETLANMAFGNEIGFAINTTLDLAKYYPGSIIIEHTEDLTIPTEITQNYHVLGETNNSVNISFNGDEINLNELKQQWKETFNSLFPYQSNSEEIVEEKDLKVEQICFAFADHKVENPKVFIPIFPGTNSEYDSAKAFRREGAIVKTLPFRNLTQQDVEESVEEFVKEINQANIFFIPGGFSAADEPDGSGKFIATVLRNEKIKNAIHQLLERDGLILGVCNGFQGLIKSGLLPYGKIQELEENTPTLTFNEIGRHITQLAQVRVNKSHSPWLKGMENQTYWIPFSHGEGRFVANDFELEKLIDKGQIATQFIDLEGKLAGQMPYNPNGSTFAVEGIVSPCGKIYGRMGHPERYEEGLFKNIPGNGSMNIFKNAVEYFRN</sequence>
<evidence type="ECO:0000313" key="9">
    <source>
        <dbReference type="EMBL" id="SFN22991.1"/>
    </source>
</evidence>
<keyword evidence="10" id="KW-1185">Reference proteome</keyword>
<keyword evidence="6" id="KW-0460">Magnesium</keyword>
<evidence type="ECO:0000256" key="2">
    <source>
        <dbReference type="ARBA" id="ARBA00022723"/>
    </source>
</evidence>
<dbReference type="Pfam" id="PF18072">
    <property type="entry name" value="FGAR-AT_linker"/>
    <property type="match status" value="1"/>
</dbReference>
<dbReference type="Gene3D" id="3.90.650.10">
    <property type="entry name" value="PurM-like C-terminal domain"/>
    <property type="match status" value="1"/>
</dbReference>
<evidence type="ECO:0000256" key="5">
    <source>
        <dbReference type="ARBA" id="ARBA00022840"/>
    </source>
</evidence>
<dbReference type="InterPro" id="IPR036676">
    <property type="entry name" value="PurM-like_C_sf"/>
</dbReference>
<dbReference type="STRING" id="684065.SAMN05421738_108185"/>
<dbReference type="PROSITE" id="PS51273">
    <property type="entry name" value="GATASE_TYPE_1"/>
    <property type="match status" value="1"/>
</dbReference>
<evidence type="ECO:0000256" key="6">
    <source>
        <dbReference type="ARBA" id="ARBA00022842"/>
    </source>
</evidence>
<dbReference type="SMART" id="SM01211">
    <property type="entry name" value="GATase_5"/>
    <property type="match status" value="1"/>
</dbReference>
<dbReference type="PANTHER" id="PTHR10099:SF1">
    <property type="entry name" value="PHOSPHORIBOSYLFORMYLGLYCINAMIDINE SYNTHASE"/>
    <property type="match status" value="1"/>
</dbReference>
<dbReference type="Pfam" id="PF13507">
    <property type="entry name" value="GATase_5"/>
    <property type="match status" value="1"/>
</dbReference>
<dbReference type="InterPro" id="IPR010918">
    <property type="entry name" value="PurM-like_C_dom"/>
</dbReference>
<evidence type="ECO:0000313" key="10">
    <source>
        <dbReference type="Proteomes" id="UP000199149"/>
    </source>
</evidence>
<name>A0A1I4XAN0_9FLAO</name>
<dbReference type="SUPFAM" id="SSF56042">
    <property type="entry name" value="PurM C-terminal domain-like"/>
    <property type="match status" value="2"/>
</dbReference>
<dbReference type="GO" id="GO:0005737">
    <property type="term" value="C:cytoplasm"/>
    <property type="evidence" value="ECO:0007669"/>
    <property type="project" value="TreeGrafter"/>
</dbReference>
<dbReference type="GO" id="GO:0005524">
    <property type="term" value="F:ATP binding"/>
    <property type="evidence" value="ECO:0007669"/>
    <property type="project" value="UniProtKB-KW"/>
</dbReference>
<dbReference type="Gene3D" id="3.40.50.880">
    <property type="match status" value="1"/>
</dbReference>
<gene>
    <name evidence="9" type="ORF">SAMN05421738_108185</name>
</gene>
<evidence type="ECO:0000256" key="3">
    <source>
        <dbReference type="ARBA" id="ARBA00022741"/>
    </source>
</evidence>
<dbReference type="SUPFAM" id="SSF52317">
    <property type="entry name" value="Class I glutamine amidotransferase-like"/>
    <property type="match status" value="1"/>
</dbReference>
<reference evidence="10" key="1">
    <citation type="submission" date="2016-10" db="EMBL/GenBank/DDBJ databases">
        <authorList>
            <person name="Varghese N."/>
            <person name="Submissions S."/>
        </authorList>
    </citation>
    <scope>NUCLEOTIDE SEQUENCE [LARGE SCALE GENOMIC DNA]</scope>
    <source>
        <strain evidence="10">XJ109</strain>
    </source>
</reference>
<feature type="domain" description="Phosphoribosylformylglycinamidine synthase linker" evidence="8">
    <location>
        <begin position="177"/>
        <end position="225"/>
    </location>
</feature>
<dbReference type="AlphaFoldDB" id="A0A1I4XAN0"/>
<dbReference type="SUPFAM" id="SSF55326">
    <property type="entry name" value="PurM N-terminal domain-like"/>
    <property type="match status" value="2"/>
</dbReference>
<proteinExistence type="predicted"/>
<evidence type="ECO:0000259" key="8">
    <source>
        <dbReference type="Pfam" id="PF18072"/>
    </source>
</evidence>
<evidence type="ECO:0000259" key="7">
    <source>
        <dbReference type="Pfam" id="PF02769"/>
    </source>
</evidence>
<accession>A0A1I4XAN0</accession>
<keyword evidence="1" id="KW-0436">Ligase</keyword>
<keyword evidence="3" id="KW-0547">Nucleotide-binding</keyword>
<dbReference type="GO" id="GO:0006164">
    <property type="term" value="P:purine nucleotide biosynthetic process"/>
    <property type="evidence" value="ECO:0007669"/>
    <property type="project" value="UniProtKB-KW"/>
</dbReference>
<evidence type="ECO:0000256" key="1">
    <source>
        <dbReference type="ARBA" id="ARBA00022598"/>
    </source>
</evidence>
<dbReference type="GO" id="GO:0046872">
    <property type="term" value="F:metal ion binding"/>
    <property type="evidence" value="ECO:0007669"/>
    <property type="project" value="UniProtKB-KW"/>
</dbReference>
<keyword evidence="2" id="KW-0479">Metal-binding</keyword>
<dbReference type="Pfam" id="PF02769">
    <property type="entry name" value="AIRS_C"/>
    <property type="match status" value="1"/>
</dbReference>
<dbReference type="InterPro" id="IPR010141">
    <property type="entry name" value="FGAM_synthase"/>
</dbReference>
<organism evidence="9 10">
    <name type="scientific">Algoriella xinjiangensis</name>
    <dbReference type="NCBI Taxonomy" id="684065"/>
    <lineage>
        <taxon>Bacteria</taxon>
        <taxon>Pseudomonadati</taxon>
        <taxon>Bacteroidota</taxon>
        <taxon>Flavobacteriia</taxon>
        <taxon>Flavobacteriales</taxon>
        <taxon>Weeksellaceae</taxon>
        <taxon>Algoriella</taxon>
    </lineage>
</organism>
<keyword evidence="4" id="KW-0658">Purine biosynthesis</keyword>
<keyword evidence="5" id="KW-0067">ATP-binding</keyword>
<dbReference type="EMBL" id="FOUZ01000008">
    <property type="protein sequence ID" value="SFN22991.1"/>
    <property type="molecule type" value="Genomic_DNA"/>
</dbReference>
<evidence type="ECO:0000256" key="4">
    <source>
        <dbReference type="ARBA" id="ARBA00022755"/>
    </source>
</evidence>
<dbReference type="Proteomes" id="UP000199149">
    <property type="component" value="Unassembled WGS sequence"/>
</dbReference>